<evidence type="ECO:0000256" key="1">
    <source>
        <dbReference type="ARBA" id="ARBA00004196"/>
    </source>
</evidence>
<dbReference type="Proteomes" id="UP001224418">
    <property type="component" value="Unassembled WGS sequence"/>
</dbReference>
<feature type="compositionally biased region" description="Basic and acidic residues" evidence="3">
    <location>
        <begin position="617"/>
        <end position="653"/>
    </location>
</feature>
<feature type="compositionally biased region" description="Basic and acidic residues" evidence="3">
    <location>
        <begin position="977"/>
        <end position="1035"/>
    </location>
</feature>
<evidence type="ECO:0000313" key="7">
    <source>
        <dbReference type="Proteomes" id="UP001224418"/>
    </source>
</evidence>
<feature type="region of interest" description="Disordered" evidence="3">
    <location>
        <begin position="953"/>
        <end position="1037"/>
    </location>
</feature>
<dbReference type="PROSITE" id="PS50978">
    <property type="entry name" value="NEAT"/>
    <property type="match status" value="5"/>
</dbReference>
<organism evidence="6 7">
    <name type="scientific">Hathewaya limosa</name>
    <name type="common">Clostridium limosum</name>
    <dbReference type="NCBI Taxonomy" id="1536"/>
    <lineage>
        <taxon>Bacteria</taxon>
        <taxon>Bacillati</taxon>
        <taxon>Bacillota</taxon>
        <taxon>Clostridia</taxon>
        <taxon>Eubacteriales</taxon>
        <taxon>Clostridiaceae</taxon>
        <taxon>Hathewaya</taxon>
    </lineage>
</organism>
<name>A0ABU0JNX3_HATLI</name>
<proteinExistence type="predicted"/>
<feature type="transmembrane region" description="Helical" evidence="4">
    <location>
        <begin position="1190"/>
        <end position="1211"/>
    </location>
</feature>
<feature type="compositionally biased region" description="Basic and acidic residues" evidence="3">
    <location>
        <begin position="127"/>
        <end position="136"/>
    </location>
</feature>
<keyword evidence="7" id="KW-1185">Reference proteome</keyword>
<accession>A0ABU0JNX3</accession>
<dbReference type="Pfam" id="PF05031">
    <property type="entry name" value="NEAT"/>
    <property type="match status" value="5"/>
</dbReference>
<keyword evidence="2" id="KW-0732">Signal</keyword>
<protein>
    <submittedName>
        <fullName evidence="6">Heme-binding NEAT domain protein</fullName>
    </submittedName>
</protein>
<dbReference type="SMART" id="SM00725">
    <property type="entry name" value="NEAT"/>
    <property type="match status" value="5"/>
</dbReference>
<dbReference type="RefSeq" id="WP_307354990.1">
    <property type="nucleotide sequence ID" value="NZ_JAUSWN010000003.1"/>
</dbReference>
<evidence type="ECO:0000259" key="5">
    <source>
        <dbReference type="PROSITE" id="PS50978"/>
    </source>
</evidence>
<feature type="compositionally biased region" description="Basic and acidic residues" evidence="3">
    <location>
        <begin position="953"/>
        <end position="969"/>
    </location>
</feature>
<feature type="region of interest" description="Disordered" evidence="3">
    <location>
        <begin position="118"/>
        <end position="158"/>
    </location>
</feature>
<feature type="region of interest" description="Disordered" evidence="3">
    <location>
        <begin position="614"/>
        <end position="653"/>
    </location>
</feature>
<reference evidence="6 7" key="1">
    <citation type="submission" date="2023-07" db="EMBL/GenBank/DDBJ databases">
        <title>Genomic Encyclopedia of Type Strains, Phase IV (KMG-IV): sequencing the most valuable type-strain genomes for metagenomic binning, comparative biology and taxonomic classification.</title>
        <authorList>
            <person name="Goeker M."/>
        </authorList>
    </citation>
    <scope>NUCLEOTIDE SEQUENCE [LARGE SCALE GENOMIC DNA]</scope>
    <source>
        <strain evidence="6 7">DSM 1400</strain>
    </source>
</reference>
<keyword evidence="4" id="KW-0472">Membrane</keyword>
<keyword evidence="4" id="KW-1133">Transmembrane helix</keyword>
<comment type="subcellular location">
    <subcellularLocation>
        <location evidence="1">Cell envelope</location>
    </subcellularLocation>
</comment>
<dbReference type="InterPro" id="IPR006635">
    <property type="entry name" value="NEAT_dom"/>
</dbReference>
<evidence type="ECO:0000313" key="6">
    <source>
        <dbReference type="EMBL" id="MDQ0478788.1"/>
    </source>
</evidence>
<comment type="caution">
    <text evidence="6">The sequence shown here is derived from an EMBL/GenBank/DDBJ whole genome shotgun (WGS) entry which is preliminary data.</text>
</comment>
<feature type="compositionally biased region" description="Basic and acidic residues" evidence="3">
    <location>
        <begin position="143"/>
        <end position="158"/>
    </location>
</feature>
<feature type="region of interest" description="Disordered" evidence="3">
    <location>
        <begin position="444"/>
        <end position="503"/>
    </location>
</feature>
<evidence type="ECO:0000256" key="4">
    <source>
        <dbReference type="SAM" id="Phobius"/>
    </source>
</evidence>
<sequence length="1216" mass="137579">MSKMNNKKKSVGIALTGFLVLGGISQSHVYAFENKNDSSIELHKQSYLSPDYLKKQLNNCSASLNIENDLNKNKYISVDNYSRKILTANSRNSLNKDNTSSEKLTTIKLEKNIDQTNIKTKKNQKHNTGDIEKESVKSSTTEPEEKPSKPVQKEVSTDKDGIYEAEIKTLKEKSDEISMSGTYFEKKAKYTKQNGKVYCEINVLAIDWMKNIKVFLNSKEVNPTITKTGKTKVMGMDHEGATLKFEVDKVNPELTFKMYVEPMSSNVTFRVVGEKLKFEALKDTKPANKEDKEKDKTKPSTTKPEEKPAKPVQKEVSTDKDGIYEAEIKTLKEKSDETSMSGTYFEKKAKYTKQNGKVYCEINVLAIDWMKNIKVFLNSKEVNPTITKTGKTKVMGMDHEGATLKFEVDKVNPELTFKMYVEPMSSNVTFRVVGEKLKFEALKDTKPANKEDKEKDKTKPSTTKPEEKPDVKQDKDKQKDNQNKPKESENKPSEKPIEKPVQKSEVTKSINIVALKENSNEQSMAGDYLNGTVQYTEKDGKKFFTLTVTRIDWMKNIDVSVDGAKVPYDKKELGQIAELTFEVNSENSEVTMHMNVVPMGNSRVAFRVLNENNVSVEKPDVKPTEPKNNENKDNQDKPKESQKEDKQKEQPQTKINKEILKIVKFKNLKKGSYNNVKTLVSCDNKKHEKLLKENLDIKTDIKITEEKDVMVTILLKGKYANVTNILVDGKSVISSEVSKNRKGLLAPEGIVINKIVEEKLNESKVVQFKLPNINSKIELVTEDSKIPNEQIKANIDIKNDLVSKSLDKTTLPKEIVNKDLDNQSSSQSSKQIKDGMYNVSIKTLKESSDEPSMAGGYIEKVNYEVKDGKQFILLKLNRLDWMTNITATVDGKTITPTIIERTKNDKGEEKGIVKFEVSSPESKIKLTMNVEPMGNARVSFRVIPEVNSLKLIDQNDAKDQEQKSNEKPLDQNQQVKSDNKDKEKPKEDNTKNKDEQKDDKEKPKESEKKPSGRQDNKEKHSFYEIKVDTLKEKDNSPSMAGEYIKASNYEIKGDKKYLILTLNRTDWMTNIKAIVDGKEITPTIVESFKNSKGEETSRIKFEIPSLESPIKLSMNVEPMGNSRVTFRVVPNKNSLKPINNLNSITNAPAKKTNLDPNSKKKELEPIEETIINSGKEESNNKKNSLPKTGLPINTGILATLGTILSGLGISLKKFKK</sequence>
<feature type="domain" description="NEAT" evidence="5">
    <location>
        <begin position="832"/>
        <end position="962"/>
    </location>
</feature>
<feature type="domain" description="NEAT" evidence="5">
    <location>
        <begin position="503"/>
        <end position="626"/>
    </location>
</feature>
<gene>
    <name evidence="6" type="ORF">QOZ93_000516</name>
</gene>
<dbReference type="Gene3D" id="2.60.40.1850">
    <property type="match status" value="5"/>
</dbReference>
<dbReference type="EMBL" id="JAUSWN010000003">
    <property type="protein sequence ID" value="MDQ0478788.1"/>
    <property type="molecule type" value="Genomic_DNA"/>
</dbReference>
<feature type="domain" description="NEAT" evidence="5">
    <location>
        <begin position="158"/>
        <end position="291"/>
    </location>
</feature>
<evidence type="ECO:0000256" key="3">
    <source>
        <dbReference type="SAM" id="MobiDB-lite"/>
    </source>
</evidence>
<keyword evidence="4" id="KW-0812">Transmembrane</keyword>
<dbReference type="InterPro" id="IPR037250">
    <property type="entry name" value="NEAT_dom_sf"/>
</dbReference>
<feature type="domain" description="NEAT" evidence="5">
    <location>
        <begin position="1018"/>
        <end position="1148"/>
    </location>
</feature>
<feature type="region of interest" description="Disordered" evidence="3">
    <location>
        <begin position="283"/>
        <end position="317"/>
    </location>
</feature>
<dbReference type="CDD" id="cd06920">
    <property type="entry name" value="NEAT"/>
    <property type="match status" value="5"/>
</dbReference>
<dbReference type="SUPFAM" id="SSF158911">
    <property type="entry name" value="NEAT domain-like"/>
    <property type="match status" value="5"/>
</dbReference>
<feature type="domain" description="NEAT" evidence="5">
    <location>
        <begin position="319"/>
        <end position="452"/>
    </location>
</feature>
<evidence type="ECO:0000256" key="2">
    <source>
        <dbReference type="ARBA" id="ARBA00022729"/>
    </source>
</evidence>